<keyword evidence="3" id="KW-1185">Reference proteome</keyword>
<evidence type="ECO:0000313" key="2">
    <source>
        <dbReference type="EMBL" id="AYL96231.1"/>
    </source>
</evidence>
<gene>
    <name evidence="2" type="ORF">HYN43_013420</name>
</gene>
<accession>A0A494VQJ1</accession>
<protein>
    <submittedName>
        <fullName evidence="2">Uncharacterized protein</fullName>
    </submittedName>
</protein>
<dbReference type="OrthoDB" id="772959at2"/>
<dbReference type="KEGG" id="muh:HYN43_013420"/>
<dbReference type="Proteomes" id="UP000270046">
    <property type="component" value="Chromosome"/>
</dbReference>
<dbReference type="AlphaFoldDB" id="A0A494VQJ1"/>
<organism evidence="2 3">
    <name type="scientific">Mucilaginibacter celer</name>
    <dbReference type="NCBI Taxonomy" id="2305508"/>
    <lineage>
        <taxon>Bacteria</taxon>
        <taxon>Pseudomonadati</taxon>
        <taxon>Bacteroidota</taxon>
        <taxon>Sphingobacteriia</taxon>
        <taxon>Sphingobacteriales</taxon>
        <taxon>Sphingobacteriaceae</taxon>
        <taxon>Mucilaginibacter</taxon>
    </lineage>
</organism>
<feature type="region of interest" description="Disordered" evidence="1">
    <location>
        <begin position="213"/>
        <end position="238"/>
    </location>
</feature>
<proteinExistence type="predicted"/>
<name>A0A494VQJ1_9SPHI</name>
<sequence>MEENKINPLDQFQEILDQQHKNVKQGINNTLLNDILKTAKIVGENKDETKLKELITDLRERFKNEDLNQVTEIFNYCQSFLSTNEEPLPMPSQLCISIGKLFTNENLHYTACKVYDKDEITGGCALSFLGYLAMHEHHTGYVLNFIRENFEGFSKNKKTECVFQLKETLPDNEVAQQLIKDSGITKYELIFSTEVDSTSKPITFQIEHTKNTYDKNGQESKGTDVTSKPATSQEENIENRLNKNIQESKIPWWKFWSKNK</sequence>
<feature type="compositionally biased region" description="Basic and acidic residues" evidence="1">
    <location>
        <begin position="213"/>
        <end position="222"/>
    </location>
</feature>
<reference evidence="2 3" key="1">
    <citation type="submission" date="2018-10" db="EMBL/GenBank/DDBJ databases">
        <title>Genome sequencing of Mucilaginibacter sp. HYN0043.</title>
        <authorList>
            <person name="Kim M."/>
            <person name="Yi H."/>
        </authorList>
    </citation>
    <scope>NUCLEOTIDE SEQUENCE [LARGE SCALE GENOMIC DNA]</scope>
    <source>
        <strain evidence="2 3">HYN0043</strain>
    </source>
</reference>
<evidence type="ECO:0000313" key="3">
    <source>
        <dbReference type="Proteomes" id="UP000270046"/>
    </source>
</evidence>
<dbReference type="EMBL" id="CP032869">
    <property type="protein sequence ID" value="AYL96231.1"/>
    <property type="molecule type" value="Genomic_DNA"/>
</dbReference>
<dbReference type="RefSeq" id="WP_119409831.1">
    <property type="nucleotide sequence ID" value="NZ_CP032869.1"/>
</dbReference>
<evidence type="ECO:0000256" key="1">
    <source>
        <dbReference type="SAM" id="MobiDB-lite"/>
    </source>
</evidence>
<feature type="compositionally biased region" description="Polar residues" evidence="1">
    <location>
        <begin position="223"/>
        <end position="234"/>
    </location>
</feature>